<accession>A0A210PKC2</accession>
<dbReference type="EMBL" id="NEDP02075074">
    <property type="protein sequence ID" value="OWF36924.1"/>
    <property type="molecule type" value="Genomic_DNA"/>
</dbReference>
<evidence type="ECO:0008006" key="3">
    <source>
        <dbReference type="Google" id="ProtNLM"/>
    </source>
</evidence>
<proteinExistence type="predicted"/>
<organism evidence="1 2">
    <name type="scientific">Mizuhopecten yessoensis</name>
    <name type="common">Japanese scallop</name>
    <name type="synonym">Patinopecten yessoensis</name>
    <dbReference type="NCBI Taxonomy" id="6573"/>
    <lineage>
        <taxon>Eukaryota</taxon>
        <taxon>Metazoa</taxon>
        <taxon>Spiralia</taxon>
        <taxon>Lophotrochozoa</taxon>
        <taxon>Mollusca</taxon>
        <taxon>Bivalvia</taxon>
        <taxon>Autobranchia</taxon>
        <taxon>Pteriomorphia</taxon>
        <taxon>Pectinida</taxon>
        <taxon>Pectinoidea</taxon>
        <taxon>Pectinidae</taxon>
        <taxon>Mizuhopecten</taxon>
    </lineage>
</organism>
<sequence>MRGALTEFWETFYLQYTEGNIYKVPVLRHDMTDEQWKAVAAVIRMGFIQEGVFPIKLAPSFMQQATFGACNDADLLDSFLKFVSVMDKTVFETALKDFESVEEDDINDVMEQYGAKKLINADNVDRIVRKIAHKELVQKPMFVADCFYKLLHTMSLVQEDMSVIYAKLQPSPKKVLKYLRFSEEMSQAETTLSLHVKKLVREMDDPQYLGLFLRFCTGSDVMTQREIHIRFISSDASKNVRCSLSHTCGCVLEIPRSYAEDPYVSLKADFLTLLKNRYWQMDIV</sequence>
<protein>
    <recommendedName>
        <fullName evidence="3">HECT domain-containing protein</fullName>
    </recommendedName>
</protein>
<dbReference type="OrthoDB" id="6141057at2759"/>
<dbReference type="Proteomes" id="UP000242188">
    <property type="component" value="Unassembled WGS sequence"/>
</dbReference>
<evidence type="ECO:0000313" key="2">
    <source>
        <dbReference type="Proteomes" id="UP000242188"/>
    </source>
</evidence>
<reference evidence="1 2" key="1">
    <citation type="journal article" date="2017" name="Nat. Ecol. Evol.">
        <title>Scallop genome provides insights into evolution of bilaterian karyotype and development.</title>
        <authorList>
            <person name="Wang S."/>
            <person name="Zhang J."/>
            <person name="Jiao W."/>
            <person name="Li J."/>
            <person name="Xun X."/>
            <person name="Sun Y."/>
            <person name="Guo X."/>
            <person name="Huan P."/>
            <person name="Dong B."/>
            <person name="Zhang L."/>
            <person name="Hu X."/>
            <person name="Sun X."/>
            <person name="Wang J."/>
            <person name="Zhao C."/>
            <person name="Wang Y."/>
            <person name="Wang D."/>
            <person name="Huang X."/>
            <person name="Wang R."/>
            <person name="Lv J."/>
            <person name="Li Y."/>
            <person name="Zhang Z."/>
            <person name="Liu B."/>
            <person name="Lu W."/>
            <person name="Hui Y."/>
            <person name="Liang J."/>
            <person name="Zhou Z."/>
            <person name="Hou R."/>
            <person name="Li X."/>
            <person name="Liu Y."/>
            <person name="Li H."/>
            <person name="Ning X."/>
            <person name="Lin Y."/>
            <person name="Zhao L."/>
            <person name="Xing Q."/>
            <person name="Dou J."/>
            <person name="Li Y."/>
            <person name="Mao J."/>
            <person name="Guo H."/>
            <person name="Dou H."/>
            <person name="Li T."/>
            <person name="Mu C."/>
            <person name="Jiang W."/>
            <person name="Fu Q."/>
            <person name="Fu X."/>
            <person name="Miao Y."/>
            <person name="Liu J."/>
            <person name="Yu Q."/>
            <person name="Li R."/>
            <person name="Liao H."/>
            <person name="Li X."/>
            <person name="Kong Y."/>
            <person name="Jiang Z."/>
            <person name="Chourrout D."/>
            <person name="Li R."/>
            <person name="Bao Z."/>
        </authorList>
    </citation>
    <scope>NUCLEOTIDE SEQUENCE [LARGE SCALE GENOMIC DNA]</scope>
    <source>
        <strain evidence="1 2">PY_sf001</strain>
    </source>
</reference>
<gene>
    <name evidence="1" type="ORF">KP79_PYT02640</name>
</gene>
<keyword evidence="2" id="KW-1185">Reference proteome</keyword>
<name>A0A210PKC2_MIZYE</name>
<dbReference type="AlphaFoldDB" id="A0A210PKC2"/>
<evidence type="ECO:0000313" key="1">
    <source>
        <dbReference type="EMBL" id="OWF36924.1"/>
    </source>
</evidence>
<comment type="caution">
    <text evidence="1">The sequence shown here is derived from an EMBL/GenBank/DDBJ whole genome shotgun (WGS) entry which is preliminary data.</text>
</comment>